<dbReference type="FunFam" id="3.40.50.300:FF:000522">
    <property type="entry name" value="Gluconokinase"/>
    <property type="match status" value="1"/>
</dbReference>
<gene>
    <name evidence="11" type="ORF">C41B8_18657</name>
</gene>
<accession>A0A084IG73</accession>
<dbReference type="STRING" id="1304275.C41B8_18657"/>
<dbReference type="InterPro" id="IPR031322">
    <property type="entry name" value="Shikimate/glucono_kinase"/>
</dbReference>
<keyword evidence="4 10" id="KW-0808">Transferase</keyword>
<keyword evidence="6 10" id="KW-0418">Kinase</keyword>
<dbReference type="PANTHER" id="PTHR43442">
    <property type="entry name" value="GLUCONOKINASE-RELATED"/>
    <property type="match status" value="1"/>
</dbReference>
<dbReference type="RefSeq" id="WP_051883779.1">
    <property type="nucleotide sequence ID" value="NZ_APNK01000061.1"/>
</dbReference>
<dbReference type="EC" id="2.7.1.12" evidence="3 10"/>
<keyword evidence="12" id="KW-1185">Reference proteome</keyword>
<dbReference type="InterPro" id="IPR027417">
    <property type="entry name" value="P-loop_NTPase"/>
</dbReference>
<reference evidence="11 12" key="1">
    <citation type="submission" date="2013-03" db="EMBL/GenBank/DDBJ databases">
        <title>Salinisphaera hydrothermalis C41B8 Genome Sequencing.</title>
        <authorList>
            <person name="Li C."/>
            <person name="Lai Q."/>
            <person name="Shao Z."/>
        </authorList>
    </citation>
    <scope>NUCLEOTIDE SEQUENCE [LARGE SCALE GENOMIC DNA]</scope>
    <source>
        <strain evidence="11 12">C41B8</strain>
    </source>
</reference>
<dbReference type="SUPFAM" id="SSF52540">
    <property type="entry name" value="P-loop containing nucleoside triphosphate hydrolases"/>
    <property type="match status" value="1"/>
</dbReference>
<dbReference type="PATRIC" id="fig|1304275.5.peg.3808"/>
<name>A0A084IG73_SALHC</name>
<organism evidence="11 12">
    <name type="scientific">Salinisphaera hydrothermalis (strain C41B8)</name>
    <dbReference type="NCBI Taxonomy" id="1304275"/>
    <lineage>
        <taxon>Bacteria</taxon>
        <taxon>Pseudomonadati</taxon>
        <taxon>Pseudomonadota</taxon>
        <taxon>Gammaproteobacteria</taxon>
        <taxon>Salinisphaerales</taxon>
        <taxon>Salinisphaeraceae</taxon>
        <taxon>Salinisphaera</taxon>
    </lineage>
</organism>
<comment type="caution">
    <text evidence="11">The sequence shown here is derived from an EMBL/GenBank/DDBJ whole genome shotgun (WGS) entry which is preliminary data.</text>
</comment>
<keyword evidence="7 10" id="KW-0067">ATP-binding</keyword>
<evidence type="ECO:0000313" key="11">
    <source>
        <dbReference type="EMBL" id="KEZ75707.1"/>
    </source>
</evidence>
<dbReference type="GO" id="GO:0005737">
    <property type="term" value="C:cytoplasm"/>
    <property type="evidence" value="ECO:0007669"/>
    <property type="project" value="TreeGrafter"/>
</dbReference>
<comment type="pathway">
    <text evidence="1">Carbohydrate acid metabolism.</text>
</comment>
<keyword evidence="8" id="KW-0311">Gluconate utilization</keyword>
<evidence type="ECO:0000256" key="10">
    <source>
        <dbReference type="RuleBase" id="RU363066"/>
    </source>
</evidence>
<dbReference type="GO" id="GO:0005524">
    <property type="term" value="F:ATP binding"/>
    <property type="evidence" value="ECO:0007669"/>
    <property type="project" value="UniProtKB-KW"/>
</dbReference>
<keyword evidence="5 10" id="KW-0547">Nucleotide-binding</keyword>
<evidence type="ECO:0000256" key="5">
    <source>
        <dbReference type="ARBA" id="ARBA00022741"/>
    </source>
</evidence>
<comment type="catalytic activity">
    <reaction evidence="9 10">
        <text>D-gluconate + ATP = 6-phospho-D-gluconate + ADP + H(+)</text>
        <dbReference type="Rhea" id="RHEA:19433"/>
        <dbReference type="ChEBI" id="CHEBI:15378"/>
        <dbReference type="ChEBI" id="CHEBI:18391"/>
        <dbReference type="ChEBI" id="CHEBI:30616"/>
        <dbReference type="ChEBI" id="CHEBI:58759"/>
        <dbReference type="ChEBI" id="CHEBI:456216"/>
        <dbReference type="EC" id="2.7.1.12"/>
    </reaction>
</comment>
<proteinExistence type="inferred from homology"/>
<evidence type="ECO:0000256" key="3">
    <source>
        <dbReference type="ARBA" id="ARBA00012054"/>
    </source>
</evidence>
<dbReference type="eggNOG" id="COG3265">
    <property type="taxonomic scope" value="Bacteria"/>
</dbReference>
<comment type="similarity">
    <text evidence="2 10">Belongs to the gluconokinase GntK/GntV family.</text>
</comment>
<dbReference type="Gene3D" id="3.40.50.300">
    <property type="entry name" value="P-loop containing nucleotide triphosphate hydrolases"/>
    <property type="match status" value="1"/>
</dbReference>
<dbReference type="NCBIfam" id="TIGR01313">
    <property type="entry name" value="therm_gnt_kin"/>
    <property type="match status" value="1"/>
</dbReference>
<evidence type="ECO:0000256" key="8">
    <source>
        <dbReference type="ARBA" id="ARBA00023064"/>
    </source>
</evidence>
<evidence type="ECO:0000256" key="4">
    <source>
        <dbReference type="ARBA" id="ARBA00022679"/>
    </source>
</evidence>
<dbReference type="GO" id="GO:0019521">
    <property type="term" value="P:D-gluconate metabolic process"/>
    <property type="evidence" value="ECO:0007669"/>
    <property type="project" value="UniProtKB-KW"/>
</dbReference>
<dbReference type="PANTHER" id="PTHR43442:SF3">
    <property type="entry name" value="GLUCONOKINASE-RELATED"/>
    <property type="match status" value="1"/>
</dbReference>
<dbReference type="AlphaFoldDB" id="A0A084IG73"/>
<protein>
    <recommendedName>
        <fullName evidence="3 10">Gluconokinase</fullName>
        <ecNumber evidence="3 10">2.7.1.12</ecNumber>
    </recommendedName>
</protein>
<dbReference type="Pfam" id="PF01202">
    <property type="entry name" value="SKI"/>
    <property type="match status" value="1"/>
</dbReference>
<evidence type="ECO:0000256" key="1">
    <source>
        <dbReference type="ARBA" id="ARBA00004761"/>
    </source>
</evidence>
<dbReference type="GO" id="GO:0046316">
    <property type="term" value="F:gluconokinase activity"/>
    <property type="evidence" value="ECO:0007669"/>
    <property type="project" value="UniProtKB-EC"/>
</dbReference>
<evidence type="ECO:0000313" key="12">
    <source>
        <dbReference type="Proteomes" id="UP000028302"/>
    </source>
</evidence>
<dbReference type="Proteomes" id="UP000028302">
    <property type="component" value="Unassembled WGS sequence"/>
</dbReference>
<evidence type="ECO:0000256" key="2">
    <source>
        <dbReference type="ARBA" id="ARBA00008420"/>
    </source>
</evidence>
<dbReference type="EMBL" id="APNK01000061">
    <property type="protein sequence ID" value="KEZ75707.1"/>
    <property type="molecule type" value="Genomic_DNA"/>
</dbReference>
<sequence>MTDSTPTETPTPTFDRRVVVMGVSGSGKSSVGEAVGAALGVPYIDGDQYHPQANIDKMSRGEPLDDDDRAGWLTVLTDMIRDHKQRGEPVIIGCSSLKRRYRDQLRQGDPGLLFLFLDGSFDVISGRMQRRKHFFSPEMLTSQFDTLEAPGEDEAIRVDIAQDFADVIDQSTAALRARFEQDISR</sequence>
<dbReference type="OrthoDB" id="9795716at2"/>
<dbReference type="CDD" id="cd02021">
    <property type="entry name" value="GntK"/>
    <property type="match status" value="1"/>
</dbReference>
<evidence type="ECO:0000256" key="6">
    <source>
        <dbReference type="ARBA" id="ARBA00022777"/>
    </source>
</evidence>
<evidence type="ECO:0000256" key="7">
    <source>
        <dbReference type="ARBA" id="ARBA00022840"/>
    </source>
</evidence>
<dbReference type="InterPro" id="IPR006001">
    <property type="entry name" value="Therm_gnt_kin"/>
</dbReference>
<evidence type="ECO:0000256" key="9">
    <source>
        <dbReference type="ARBA" id="ARBA00048090"/>
    </source>
</evidence>